<gene>
    <name evidence="7" type="ORF">ACFS25_05980</name>
</gene>
<sequence length="155" mass="16895">METTLYPMDNVLMPRHEFLRLVGTSIGAILLTRCMAGCAGQGNGDPTPDPSQKINFTLRLDDKVNENLLTKGGYVITNDIIVAQTKAGQFVAVSANCTHQGTELVYKSVENQFYCPLHLSRFDTTGKVIIGPATKPLTQYSVEVNLVAGTVRVYS</sequence>
<keyword evidence="8" id="KW-1185">Reference proteome</keyword>
<evidence type="ECO:0000256" key="3">
    <source>
        <dbReference type="ARBA" id="ARBA00023004"/>
    </source>
</evidence>
<organism evidence="7 8">
    <name type="scientific">Spirosoma flavum</name>
    <dbReference type="NCBI Taxonomy" id="2048557"/>
    <lineage>
        <taxon>Bacteria</taxon>
        <taxon>Pseudomonadati</taxon>
        <taxon>Bacteroidota</taxon>
        <taxon>Cytophagia</taxon>
        <taxon>Cytophagales</taxon>
        <taxon>Cytophagaceae</taxon>
        <taxon>Spirosoma</taxon>
    </lineage>
</organism>
<dbReference type="PRINTS" id="PR00162">
    <property type="entry name" value="RIESKE"/>
</dbReference>
<evidence type="ECO:0000313" key="8">
    <source>
        <dbReference type="Proteomes" id="UP001597512"/>
    </source>
</evidence>
<dbReference type="Proteomes" id="UP001597512">
    <property type="component" value="Unassembled WGS sequence"/>
</dbReference>
<keyword evidence="1" id="KW-0001">2Fe-2S</keyword>
<evidence type="ECO:0000256" key="1">
    <source>
        <dbReference type="ARBA" id="ARBA00022714"/>
    </source>
</evidence>
<evidence type="ECO:0000256" key="5">
    <source>
        <dbReference type="ARBA" id="ARBA00023157"/>
    </source>
</evidence>
<proteinExistence type="predicted"/>
<dbReference type="SUPFAM" id="SSF50022">
    <property type="entry name" value="ISP domain"/>
    <property type="match status" value="1"/>
</dbReference>
<dbReference type="Pfam" id="PF00355">
    <property type="entry name" value="Rieske"/>
    <property type="match status" value="1"/>
</dbReference>
<accession>A0ABW6AFX7</accession>
<dbReference type="EMBL" id="JBHUOM010000002">
    <property type="protein sequence ID" value="MFD2933322.1"/>
    <property type="molecule type" value="Genomic_DNA"/>
</dbReference>
<dbReference type="Gene3D" id="2.102.10.10">
    <property type="entry name" value="Rieske [2Fe-2S] iron-sulphur domain"/>
    <property type="match status" value="1"/>
</dbReference>
<dbReference type="InterPro" id="IPR017941">
    <property type="entry name" value="Rieske_2Fe-2S"/>
</dbReference>
<reference evidence="8" key="1">
    <citation type="journal article" date="2019" name="Int. J. Syst. Evol. Microbiol.">
        <title>The Global Catalogue of Microorganisms (GCM) 10K type strain sequencing project: providing services to taxonomists for standard genome sequencing and annotation.</title>
        <authorList>
            <consortium name="The Broad Institute Genomics Platform"/>
            <consortium name="The Broad Institute Genome Sequencing Center for Infectious Disease"/>
            <person name="Wu L."/>
            <person name="Ma J."/>
        </authorList>
    </citation>
    <scope>NUCLEOTIDE SEQUENCE [LARGE SCALE GENOMIC DNA]</scope>
    <source>
        <strain evidence="8">KCTC 52490</strain>
    </source>
</reference>
<evidence type="ECO:0000313" key="7">
    <source>
        <dbReference type="EMBL" id="MFD2933322.1"/>
    </source>
</evidence>
<protein>
    <submittedName>
        <fullName evidence="7">Ubiquinol-cytochrome c reductase iron-sulfur subunit</fullName>
    </submittedName>
</protein>
<feature type="domain" description="Rieske" evidence="6">
    <location>
        <begin position="55"/>
        <end position="151"/>
    </location>
</feature>
<evidence type="ECO:0000256" key="4">
    <source>
        <dbReference type="ARBA" id="ARBA00023014"/>
    </source>
</evidence>
<dbReference type="InterPro" id="IPR036922">
    <property type="entry name" value="Rieske_2Fe-2S_sf"/>
</dbReference>
<evidence type="ECO:0000259" key="6">
    <source>
        <dbReference type="PROSITE" id="PS51296"/>
    </source>
</evidence>
<keyword evidence="3" id="KW-0408">Iron</keyword>
<comment type="caution">
    <text evidence="7">The sequence shown here is derived from an EMBL/GenBank/DDBJ whole genome shotgun (WGS) entry which is preliminary data.</text>
</comment>
<keyword evidence="4" id="KW-0411">Iron-sulfur</keyword>
<keyword evidence="2" id="KW-0479">Metal-binding</keyword>
<keyword evidence="5" id="KW-1015">Disulfide bond</keyword>
<evidence type="ECO:0000256" key="2">
    <source>
        <dbReference type="ARBA" id="ARBA00022723"/>
    </source>
</evidence>
<dbReference type="InterPro" id="IPR005805">
    <property type="entry name" value="Rieske_Fe-S_prot_C"/>
</dbReference>
<dbReference type="PROSITE" id="PS51296">
    <property type="entry name" value="RIESKE"/>
    <property type="match status" value="1"/>
</dbReference>
<dbReference type="CDD" id="cd03467">
    <property type="entry name" value="Rieske"/>
    <property type="match status" value="1"/>
</dbReference>
<dbReference type="RefSeq" id="WP_381497575.1">
    <property type="nucleotide sequence ID" value="NZ_JBHUOM010000002.1"/>
</dbReference>
<name>A0ABW6AFX7_9BACT</name>